<feature type="transmembrane region" description="Helical" evidence="1">
    <location>
        <begin position="117"/>
        <end position="139"/>
    </location>
</feature>
<feature type="transmembrane region" description="Helical" evidence="1">
    <location>
        <begin position="23"/>
        <end position="40"/>
    </location>
</feature>
<evidence type="ECO:0000313" key="2">
    <source>
        <dbReference type="EMBL" id="HIZ03535.1"/>
    </source>
</evidence>
<dbReference type="Gene3D" id="1.10.1760.20">
    <property type="match status" value="1"/>
</dbReference>
<keyword evidence="1" id="KW-0472">Membrane</keyword>
<protein>
    <submittedName>
        <fullName evidence="2">Folate family ECF transporter S component</fullName>
    </submittedName>
</protein>
<sequence>MSSKLSNCMFTKFFASLSLAKKIAYLAVFIALSVVVNSFIEISTPSTKITFTYFICFFAGFLLGPLPGFAVGFLGDAIGFLLVPQDVYWLFGLTLGLFGMIAGFVRKLPLRGRTGVFGKACIALLINYLFITCFVNSLVNYSYLYIFLPNIVEGKTFWVYLTGRLVTQTIVYAVNVAAVAVVLSVFVTTKLLGFFKEELAVRAPAVRNDSPEPKIS</sequence>
<accession>A0A9D2CZ47</accession>
<feature type="transmembrane region" description="Helical" evidence="1">
    <location>
        <begin position="87"/>
        <end position="105"/>
    </location>
</feature>
<dbReference type="Pfam" id="PF07155">
    <property type="entry name" value="ECF-ribofla_trS"/>
    <property type="match status" value="1"/>
</dbReference>
<feature type="transmembrane region" description="Helical" evidence="1">
    <location>
        <begin position="170"/>
        <end position="192"/>
    </location>
</feature>
<dbReference type="GO" id="GO:0016020">
    <property type="term" value="C:membrane"/>
    <property type="evidence" value="ECO:0007669"/>
    <property type="project" value="InterPro"/>
</dbReference>
<dbReference type="Proteomes" id="UP000824132">
    <property type="component" value="Unassembled WGS sequence"/>
</dbReference>
<name>A0A9D2CZ47_9FIRM</name>
<dbReference type="InterPro" id="IPR030949">
    <property type="entry name" value="ECF_S_folate_fam"/>
</dbReference>
<dbReference type="AlphaFoldDB" id="A0A9D2CZ47"/>
<dbReference type="InterPro" id="IPR009825">
    <property type="entry name" value="ECF_substrate-spec-like"/>
</dbReference>
<comment type="caution">
    <text evidence="2">The sequence shown here is derived from an EMBL/GenBank/DDBJ whole genome shotgun (WGS) entry which is preliminary data.</text>
</comment>
<keyword evidence="1" id="KW-1133">Transmembrane helix</keyword>
<evidence type="ECO:0000313" key="3">
    <source>
        <dbReference type="Proteomes" id="UP000824132"/>
    </source>
</evidence>
<reference evidence="2" key="1">
    <citation type="journal article" date="2021" name="PeerJ">
        <title>Extensive microbial diversity within the chicken gut microbiome revealed by metagenomics and culture.</title>
        <authorList>
            <person name="Gilroy R."/>
            <person name="Ravi A."/>
            <person name="Getino M."/>
            <person name="Pursley I."/>
            <person name="Horton D.L."/>
            <person name="Alikhan N.F."/>
            <person name="Baker D."/>
            <person name="Gharbi K."/>
            <person name="Hall N."/>
            <person name="Watson M."/>
            <person name="Adriaenssens E.M."/>
            <person name="Foster-Nyarko E."/>
            <person name="Jarju S."/>
            <person name="Secka A."/>
            <person name="Antonio M."/>
            <person name="Oren A."/>
            <person name="Chaudhuri R.R."/>
            <person name="La Ragione R."/>
            <person name="Hildebrand F."/>
            <person name="Pallen M.J."/>
        </authorList>
    </citation>
    <scope>NUCLEOTIDE SEQUENCE</scope>
    <source>
        <strain evidence="2">CHK187-5294</strain>
    </source>
</reference>
<dbReference type="EMBL" id="DXCL01000026">
    <property type="protein sequence ID" value="HIZ03535.1"/>
    <property type="molecule type" value="Genomic_DNA"/>
</dbReference>
<proteinExistence type="predicted"/>
<reference evidence="2" key="2">
    <citation type="submission" date="2021-04" db="EMBL/GenBank/DDBJ databases">
        <authorList>
            <person name="Gilroy R."/>
        </authorList>
    </citation>
    <scope>NUCLEOTIDE SEQUENCE</scope>
    <source>
        <strain evidence="2">CHK187-5294</strain>
    </source>
</reference>
<dbReference type="NCBIfam" id="TIGR04518">
    <property type="entry name" value="ECF_S_folT_fam"/>
    <property type="match status" value="1"/>
</dbReference>
<keyword evidence="1" id="KW-0812">Transmembrane</keyword>
<gene>
    <name evidence="2" type="ORF">H9727_04545</name>
</gene>
<organism evidence="2 3">
    <name type="scientific">Candidatus Borkfalkia avistercoris</name>
    <dbReference type="NCBI Taxonomy" id="2838504"/>
    <lineage>
        <taxon>Bacteria</taxon>
        <taxon>Bacillati</taxon>
        <taxon>Bacillota</taxon>
        <taxon>Clostridia</taxon>
        <taxon>Christensenellales</taxon>
        <taxon>Christensenellaceae</taxon>
        <taxon>Candidatus Borkfalkia</taxon>
    </lineage>
</organism>
<feature type="transmembrane region" description="Helical" evidence="1">
    <location>
        <begin position="52"/>
        <end position="75"/>
    </location>
</feature>
<evidence type="ECO:0000256" key="1">
    <source>
        <dbReference type="SAM" id="Phobius"/>
    </source>
</evidence>